<feature type="compositionally biased region" description="Acidic residues" evidence="1">
    <location>
        <begin position="372"/>
        <end position="383"/>
    </location>
</feature>
<comment type="caution">
    <text evidence="3">The sequence shown here is derived from an EMBL/GenBank/DDBJ whole genome shotgun (WGS) entry which is preliminary data.</text>
</comment>
<dbReference type="Pfam" id="PF07000">
    <property type="entry name" value="DUF1308"/>
    <property type="match status" value="1"/>
</dbReference>
<name>A0ABR3GUD1_9PEZI</name>
<dbReference type="PANTHER" id="PTHR13379">
    <property type="entry name" value="UNCHARACTERIZED DUF1308"/>
    <property type="match status" value="1"/>
</dbReference>
<dbReference type="EMBL" id="JBBBZM010000010">
    <property type="protein sequence ID" value="KAL0639544.1"/>
    <property type="molecule type" value="Genomic_DNA"/>
</dbReference>
<dbReference type="Proteomes" id="UP001447188">
    <property type="component" value="Unassembled WGS sequence"/>
</dbReference>
<evidence type="ECO:0000313" key="4">
    <source>
        <dbReference type="Proteomes" id="UP001447188"/>
    </source>
</evidence>
<evidence type="ECO:0000313" key="3">
    <source>
        <dbReference type="EMBL" id="KAL0639544.1"/>
    </source>
</evidence>
<evidence type="ECO:0000259" key="2">
    <source>
        <dbReference type="Pfam" id="PF07000"/>
    </source>
</evidence>
<organism evidence="3 4">
    <name type="scientific">Discina gigas</name>
    <dbReference type="NCBI Taxonomy" id="1032678"/>
    <lineage>
        <taxon>Eukaryota</taxon>
        <taxon>Fungi</taxon>
        <taxon>Dikarya</taxon>
        <taxon>Ascomycota</taxon>
        <taxon>Pezizomycotina</taxon>
        <taxon>Pezizomycetes</taxon>
        <taxon>Pezizales</taxon>
        <taxon>Discinaceae</taxon>
        <taxon>Discina</taxon>
    </lineage>
</organism>
<feature type="domain" description="DUF1308" evidence="2">
    <location>
        <begin position="274"/>
        <end position="360"/>
    </location>
</feature>
<gene>
    <name evidence="3" type="ORF">Q9L58_001370</name>
</gene>
<proteinExistence type="predicted"/>
<reference evidence="3 4" key="1">
    <citation type="submission" date="2024-02" db="EMBL/GenBank/DDBJ databases">
        <title>Discinaceae phylogenomics.</title>
        <authorList>
            <person name="Dirks A.C."/>
            <person name="James T.Y."/>
        </authorList>
    </citation>
    <scope>NUCLEOTIDE SEQUENCE [LARGE SCALE GENOMIC DNA]</scope>
    <source>
        <strain evidence="3 4">ACD0624</strain>
    </source>
</reference>
<feature type="region of interest" description="Disordered" evidence="1">
    <location>
        <begin position="365"/>
        <end position="387"/>
    </location>
</feature>
<dbReference type="PANTHER" id="PTHR13379:SF0">
    <property type="entry name" value="UPF0415 PROTEIN C7ORF25"/>
    <property type="match status" value="1"/>
</dbReference>
<feature type="compositionally biased region" description="Basic and acidic residues" evidence="1">
    <location>
        <begin position="1"/>
        <end position="11"/>
    </location>
</feature>
<keyword evidence="4" id="KW-1185">Reference proteome</keyword>
<feature type="region of interest" description="Disordered" evidence="1">
    <location>
        <begin position="1"/>
        <end position="32"/>
    </location>
</feature>
<dbReference type="InterPro" id="IPR010733">
    <property type="entry name" value="DUF1308"/>
</dbReference>
<sequence>MTMEPLKHEPLNFDFAGDSSDDGQDEGPLNPEAEGLVDRCTLLLEEVEAFQRSLRRNKLEKGVELRHFQGSVKSELRGLEMLTFVTPNSSEVRHTLRSSNLSYLETVWFAAKSTTGIKGLTKSFTITEPGAIIEDGGKRGKPKKSSVSVDVVAQNGLQCSDSETEFPTQMEPTSTKLATSSVSLVKQSKLLHQAAEQTRIQYLHPTILFFLPNIQPSTSSPEIDTFLSTLLATGARIQCGPDLDLISPKPTLESMLQNLELSESYRYASFSEVLNIDCTILLALVSDLSNQHVVIEPRFHPAILRQLEFEKDLALLPNLLFPALVGRKMVCTATARDRFEEIVEIVGSDTEKIRALLILDKPRKKKKKPNNDEYDEDWDEEQEAHEPTESLLAKFQTNCIHQIPSNILFPIRTLPPDNLDLELECQRRISSKLSHVNRSVFITGWKRGYTTITSNRGVAKIIEKQIYDGEKGPDLFVLGTARSLVGKAKRIEC</sequence>
<evidence type="ECO:0000256" key="1">
    <source>
        <dbReference type="SAM" id="MobiDB-lite"/>
    </source>
</evidence>
<accession>A0ABR3GUD1</accession>
<protein>
    <recommendedName>
        <fullName evidence="2">DUF1308 domain-containing protein</fullName>
    </recommendedName>
</protein>